<evidence type="ECO:0000313" key="1">
    <source>
        <dbReference type="Proteomes" id="UP000095283"/>
    </source>
</evidence>
<name>A0A1I7WZR8_HETBA</name>
<organism evidence="1 2">
    <name type="scientific">Heterorhabditis bacteriophora</name>
    <name type="common">Entomopathogenic nematode worm</name>
    <dbReference type="NCBI Taxonomy" id="37862"/>
    <lineage>
        <taxon>Eukaryota</taxon>
        <taxon>Metazoa</taxon>
        <taxon>Ecdysozoa</taxon>
        <taxon>Nematoda</taxon>
        <taxon>Chromadorea</taxon>
        <taxon>Rhabditida</taxon>
        <taxon>Rhabditina</taxon>
        <taxon>Rhabditomorpha</taxon>
        <taxon>Strongyloidea</taxon>
        <taxon>Heterorhabditidae</taxon>
        <taxon>Heterorhabditis</taxon>
    </lineage>
</organism>
<proteinExistence type="predicted"/>
<sequence>MVIKLIVAYPYHVLHTILMYKCDENKAPIVETMLKEAECRVCDVASQKTLQQIISDISTAHIAYQQFVNADPKDTRMFTVKKQMNSGWW</sequence>
<dbReference type="WBParaSite" id="Hba_10677">
    <property type="protein sequence ID" value="Hba_10677"/>
    <property type="gene ID" value="Hba_10677"/>
</dbReference>
<evidence type="ECO:0000313" key="2">
    <source>
        <dbReference type="WBParaSite" id="Hba_10677"/>
    </source>
</evidence>
<dbReference type="AlphaFoldDB" id="A0A1I7WZR8"/>
<accession>A0A1I7WZR8</accession>
<keyword evidence="1" id="KW-1185">Reference proteome</keyword>
<protein>
    <submittedName>
        <fullName evidence="2">Col_cuticle_N domain-containing protein</fullName>
    </submittedName>
</protein>
<reference evidence="2" key="1">
    <citation type="submission" date="2016-11" db="UniProtKB">
        <authorList>
            <consortium name="WormBaseParasite"/>
        </authorList>
    </citation>
    <scope>IDENTIFICATION</scope>
</reference>
<dbReference type="Proteomes" id="UP000095283">
    <property type="component" value="Unplaced"/>
</dbReference>